<feature type="transmembrane region" description="Helical" evidence="1">
    <location>
        <begin position="20"/>
        <end position="39"/>
    </location>
</feature>
<organism evidence="2 3">
    <name type="scientific">Methylovirgula ligni</name>
    <dbReference type="NCBI Taxonomy" id="569860"/>
    <lineage>
        <taxon>Bacteria</taxon>
        <taxon>Pseudomonadati</taxon>
        <taxon>Pseudomonadota</taxon>
        <taxon>Alphaproteobacteria</taxon>
        <taxon>Hyphomicrobiales</taxon>
        <taxon>Beijerinckiaceae</taxon>
        <taxon>Methylovirgula</taxon>
    </lineage>
</organism>
<sequence>MATTPYIPPKQGLFGQLFDVGFLLALVFASLFLPIWLGIAVPSRVEKLPTGVSYTMAADKTTKVWKGLTWESLGQNPVMVKQWQKLGYTKESAADIITMPFQYDIDTMGVLATAVVIFGYFIFLLVMSGKEYKQVIAEKFD</sequence>
<keyword evidence="3" id="KW-1185">Reference proteome</keyword>
<keyword evidence="1" id="KW-0472">Membrane</keyword>
<evidence type="ECO:0000256" key="1">
    <source>
        <dbReference type="SAM" id="Phobius"/>
    </source>
</evidence>
<dbReference type="OrthoDB" id="8099304at2"/>
<keyword evidence="1" id="KW-0812">Transmembrane</keyword>
<reference evidence="2 3" key="1">
    <citation type="submission" date="2018-08" db="EMBL/GenBank/DDBJ databases">
        <title>Genomic Encyclopedia of Type Strains, Phase IV (KMG-IV): sequencing the most valuable type-strain genomes for metagenomic binning, comparative biology and taxonomic classification.</title>
        <authorList>
            <person name="Goeker M."/>
        </authorList>
    </citation>
    <scope>NUCLEOTIDE SEQUENCE [LARGE SCALE GENOMIC DNA]</scope>
    <source>
        <strain evidence="2 3">BW863</strain>
    </source>
</reference>
<comment type="caution">
    <text evidence="2">The sequence shown here is derived from an EMBL/GenBank/DDBJ whole genome shotgun (WGS) entry which is preliminary data.</text>
</comment>
<protein>
    <submittedName>
        <fullName evidence="2">Uncharacterized protein</fullName>
    </submittedName>
</protein>
<evidence type="ECO:0000313" key="2">
    <source>
        <dbReference type="EMBL" id="REF87867.1"/>
    </source>
</evidence>
<keyword evidence="1" id="KW-1133">Transmembrane helix</keyword>
<accession>A0A3D9YYY7</accession>
<evidence type="ECO:0000313" key="3">
    <source>
        <dbReference type="Proteomes" id="UP000256900"/>
    </source>
</evidence>
<dbReference type="Proteomes" id="UP000256900">
    <property type="component" value="Unassembled WGS sequence"/>
</dbReference>
<dbReference type="RefSeq" id="WP_115836013.1">
    <property type="nucleotide sequence ID" value="NZ_CP025086.1"/>
</dbReference>
<feature type="transmembrane region" description="Helical" evidence="1">
    <location>
        <begin position="108"/>
        <end position="126"/>
    </location>
</feature>
<proteinExistence type="predicted"/>
<gene>
    <name evidence="2" type="ORF">DES32_1499</name>
</gene>
<name>A0A3D9YYY7_9HYPH</name>
<dbReference type="AlphaFoldDB" id="A0A3D9YYY7"/>
<dbReference type="EMBL" id="QUMO01000002">
    <property type="protein sequence ID" value="REF87867.1"/>
    <property type="molecule type" value="Genomic_DNA"/>
</dbReference>